<proteinExistence type="inferred from homology"/>
<evidence type="ECO:0000259" key="3">
    <source>
        <dbReference type="Pfam" id="PF02579"/>
    </source>
</evidence>
<dbReference type="AlphaFoldDB" id="A0A410JZP0"/>
<feature type="domain" description="Dinitrogenase iron-molybdenum cofactor biosynthesis" evidence="3">
    <location>
        <begin position="11"/>
        <end position="103"/>
    </location>
</feature>
<dbReference type="NCBIfam" id="TIGR02663">
    <property type="entry name" value="nifX"/>
    <property type="match status" value="1"/>
</dbReference>
<keyword evidence="2" id="KW-0535">Nitrogen fixation</keyword>
<dbReference type="OrthoDB" id="9797941at2"/>
<dbReference type="Proteomes" id="UP000287502">
    <property type="component" value="Chromosome"/>
</dbReference>
<dbReference type="Gene3D" id="3.30.420.130">
    <property type="entry name" value="Dinitrogenase iron-molybdenum cofactor biosynthesis domain"/>
    <property type="match status" value="1"/>
</dbReference>
<dbReference type="InterPro" id="IPR036105">
    <property type="entry name" value="DiNase_FeMo-co_biosyn_sf"/>
</dbReference>
<dbReference type="GO" id="GO:0051540">
    <property type="term" value="F:metal cluster binding"/>
    <property type="evidence" value="ECO:0007669"/>
    <property type="project" value="InterPro"/>
</dbReference>
<reference evidence="4 5" key="1">
    <citation type="submission" date="2019-01" db="EMBL/GenBank/DDBJ databases">
        <title>Geovibrio thiophilus DSM 11263, complete genome.</title>
        <authorList>
            <person name="Spring S."/>
            <person name="Bunk B."/>
            <person name="Sproer C."/>
        </authorList>
    </citation>
    <scope>NUCLEOTIDE SEQUENCE [LARGE SCALE GENOMIC DNA]</scope>
    <source>
        <strain evidence="4 5">DSM 11263</strain>
    </source>
</reference>
<dbReference type="InterPro" id="IPR034169">
    <property type="entry name" value="NifX-like"/>
</dbReference>
<dbReference type="InterPro" id="IPR003731">
    <property type="entry name" value="Di-Nase_FeMo-co_biosynth"/>
</dbReference>
<name>A0A410JZP0_9BACT</name>
<organism evidence="4 5">
    <name type="scientific">Geovibrio thiophilus</name>
    <dbReference type="NCBI Taxonomy" id="139438"/>
    <lineage>
        <taxon>Bacteria</taxon>
        <taxon>Pseudomonadati</taxon>
        <taxon>Deferribacterota</taxon>
        <taxon>Deferribacteres</taxon>
        <taxon>Deferribacterales</taxon>
        <taxon>Geovibrionaceae</taxon>
        <taxon>Geovibrio</taxon>
    </lineage>
</organism>
<evidence type="ECO:0000256" key="1">
    <source>
        <dbReference type="ARBA" id="ARBA00010285"/>
    </source>
</evidence>
<dbReference type="GO" id="GO:0009399">
    <property type="term" value="P:nitrogen fixation"/>
    <property type="evidence" value="ECO:0007669"/>
    <property type="project" value="InterPro"/>
</dbReference>
<dbReference type="InterPro" id="IPR051840">
    <property type="entry name" value="NifX/NifY_domain"/>
</dbReference>
<evidence type="ECO:0000313" key="4">
    <source>
        <dbReference type="EMBL" id="QAR33650.1"/>
    </source>
</evidence>
<keyword evidence="5" id="KW-1185">Reference proteome</keyword>
<dbReference type="InterPro" id="IPR013480">
    <property type="entry name" value="NifX"/>
</dbReference>
<accession>A0A410JZP0</accession>
<dbReference type="PANTHER" id="PTHR33937">
    <property type="entry name" value="IRON-MOLYBDENUM PROTEIN-RELATED-RELATED"/>
    <property type="match status" value="1"/>
</dbReference>
<gene>
    <name evidence="4" type="primary">nifX</name>
    <name evidence="4" type="ORF">EP073_09625</name>
</gene>
<evidence type="ECO:0000313" key="5">
    <source>
        <dbReference type="Proteomes" id="UP000287502"/>
    </source>
</evidence>
<sequence>MKVAFCTNSMKEVDEHFGRATSVAVYDVNTDGSEFAELRTFIPIDADENHKIDINTKVEALNDCSILYLTEIGGPAAAVVVRNKIHPVKVDDKASIDELLDTLVKKLNDSPPPWLRKAIQVK</sequence>
<dbReference type="KEGG" id="gtl:EP073_09625"/>
<comment type="similarity">
    <text evidence="1">Belongs to the NifX/NifY family.</text>
</comment>
<dbReference type="SUPFAM" id="SSF53146">
    <property type="entry name" value="Nitrogenase accessory factor-like"/>
    <property type="match status" value="1"/>
</dbReference>
<dbReference type="EMBL" id="CP035108">
    <property type="protein sequence ID" value="QAR33650.1"/>
    <property type="molecule type" value="Genomic_DNA"/>
</dbReference>
<protein>
    <submittedName>
        <fullName evidence="4">Nitrogen fixation protein NifX</fullName>
    </submittedName>
</protein>
<dbReference type="CDD" id="cd00853">
    <property type="entry name" value="NifX"/>
    <property type="match status" value="1"/>
</dbReference>
<dbReference type="RefSeq" id="WP_128466936.1">
    <property type="nucleotide sequence ID" value="NZ_CP035108.1"/>
</dbReference>
<dbReference type="Pfam" id="PF02579">
    <property type="entry name" value="Nitro_FeMo-Co"/>
    <property type="match status" value="1"/>
</dbReference>
<dbReference type="PANTHER" id="PTHR33937:SF1">
    <property type="entry name" value="IRON-MOLIBDENUM COFACTOR PROCESSING PROTEIN"/>
    <property type="match status" value="1"/>
</dbReference>
<evidence type="ECO:0000256" key="2">
    <source>
        <dbReference type="ARBA" id="ARBA00023231"/>
    </source>
</evidence>